<feature type="coiled-coil region" evidence="8">
    <location>
        <begin position="61"/>
        <end position="130"/>
    </location>
</feature>
<organism evidence="10 11">
    <name type="scientific">Litchfieldia luteola</name>
    <dbReference type="NCBI Taxonomy" id="682179"/>
    <lineage>
        <taxon>Bacteria</taxon>
        <taxon>Bacillati</taxon>
        <taxon>Bacillota</taxon>
        <taxon>Bacilli</taxon>
        <taxon>Bacillales</taxon>
        <taxon>Bacillaceae</taxon>
        <taxon>Litchfieldia</taxon>
    </lineage>
</organism>
<feature type="domain" description="Flagellar assembly protein FliH/Type III secretion system HrpE" evidence="9">
    <location>
        <begin position="118"/>
        <end position="241"/>
    </location>
</feature>
<evidence type="ECO:0000256" key="7">
    <source>
        <dbReference type="NCBIfam" id="TIGR03825"/>
    </source>
</evidence>
<accession>A0ABR9QJQ6</accession>
<keyword evidence="10" id="KW-0969">Cilium</keyword>
<keyword evidence="10" id="KW-0282">Flagellum</keyword>
<keyword evidence="5" id="KW-0653">Protein transport</keyword>
<evidence type="ECO:0000259" key="9">
    <source>
        <dbReference type="Pfam" id="PF02108"/>
    </source>
</evidence>
<dbReference type="PANTHER" id="PTHR34982">
    <property type="entry name" value="YOP PROTEINS TRANSLOCATION PROTEIN L"/>
    <property type="match status" value="1"/>
</dbReference>
<name>A0ABR9QJQ6_9BACI</name>
<dbReference type="PANTHER" id="PTHR34982:SF1">
    <property type="entry name" value="FLAGELLAR ASSEMBLY PROTEIN FLIH"/>
    <property type="match status" value="1"/>
</dbReference>
<keyword evidence="6" id="KW-1006">Bacterial flagellum protein export</keyword>
<dbReference type="InterPro" id="IPR018035">
    <property type="entry name" value="Flagellar_FliH/T3SS_HrpE"/>
</dbReference>
<protein>
    <recommendedName>
        <fullName evidence="7">Flagellar assembly protein FliH</fullName>
    </recommendedName>
</protein>
<keyword evidence="8" id="KW-0175">Coiled coil</keyword>
<evidence type="ECO:0000256" key="2">
    <source>
        <dbReference type="ARBA" id="ARBA00006602"/>
    </source>
</evidence>
<proteinExistence type="inferred from homology"/>
<evidence type="ECO:0000256" key="1">
    <source>
        <dbReference type="ARBA" id="ARBA00003041"/>
    </source>
</evidence>
<sequence length="255" mass="29413">MSRVIKSNFTNTTIDEKRIIALQKIKTSLNNQENIEVDFTKFHLEAEAIIQEAQRKAEHLLSSAKLDLEKTLEEIENQKLKWDSEKQELQALAKKEGYSYGLAEGKQEGLDEYKTLIAEAREIIDISKQEYSTLINSSEETILKIGLKVAKKIITKELNDNNEDFLLIVRKAIKEVSEYTQIQIQVHPRYFELLLNQKEELRNLFNKETELSIYPNEELQETGCVIESSFGRIDASVDSQLIEIKHKLLSLLVGE</sequence>
<evidence type="ECO:0000313" key="11">
    <source>
        <dbReference type="Proteomes" id="UP001516662"/>
    </source>
</evidence>
<keyword evidence="3" id="KW-0813">Transport</keyword>
<reference evidence="10 11" key="1">
    <citation type="submission" date="2020-10" db="EMBL/GenBank/DDBJ databases">
        <title>Bacillus sp. HD4P25, an endophyte from a halophyte.</title>
        <authorList>
            <person name="Sun J.-Q."/>
        </authorList>
    </citation>
    <scope>NUCLEOTIDE SEQUENCE [LARGE SCALE GENOMIC DNA]</scope>
    <source>
        <strain evidence="10 11">YIM 93174</strain>
    </source>
</reference>
<evidence type="ECO:0000256" key="6">
    <source>
        <dbReference type="ARBA" id="ARBA00023225"/>
    </source>
</evidence>
<keyword evidence="4" id="KW-1005">Bacterial flagellum biogenesis</keyword>
<keyword evidence="11" id="KW-1185">Reference proteome</keyword>
<comment type="caution">
    <text evidence="10">The sequence shown here is derived from an EMBL/GenBank/DDBJ whole genome shotgun (WGS) entry which is preliminary data.</text>
</comment>
<evidence type="ECO:0000256" key="5">
    <source>
        <dbReference type="ARBA" id="ARBA00022927"/>
    </source>
</evidence>
<evidence type="ECO:0000256" key="8">
    <source>
        <dbReference type="SAM" id="Coils"/>
    </source>
</evidence>
<dbReference type="Proteomes" id="UP001516662">
    <property type="component" value="Unassembled WGS sequence"/>
</dbReference>
<dbReference type="InterPro" id="IPR022524">
    <property type="entry name" value="FliH_Bacilli"/>
</dbReference>
<evidence type="ECO:0000313" key="10">
    <source>
        <dbReference type="EMBL" id="MBE4908730.1"/>
    </source>
</evidence>
<dbReference type="NCBIfam" id="TIGR03825">
    <property type="entry name" value="FliH_bacil"/>
    <property type="match status" value="1"/>
</dbReference>
<evidence type="ECO:0000256" key="4">
    <source>
        <dbReference type="ARBA" id="ARBA00022795"/>
    </source>
</evidence>
<evidence type="ECO:0000256" key="3">
    <source>
        <dbReference type="ARBA" id="ARBA00022448"/>
    </source>
</evidence>
<dbReference type="InterPro" id="IPR051472">
    <property type="entry name" value="T3SS_Stator/FliH"/>
</dbReference>
<comment type="similarity">
    <text evidence="2">Belongs to the FliH family.</text>
</comment>
<comment type="function">
    <text evidence="1">Needed for flagellar regrowth and assembly.</text>
</comment>
<gene>
    <name evidence="10" type="primary">fliH</name>
    <name evidence="10" type="ORF">IMZ08_11750</name>
</gene>
<keyword evidence="10" id="KW-0966">Cell projection</keyword>
<dbReference type="EMBL" id="JADCLJ010000020">
    <property type="protein sequence ID" value="MBE4908730.1"/>
    <property type="molecule type" value="Genomic_DNA"/>
</dbReference>
<dbReference type="Pfam" id="PF02108">
    <property type="entry name" value="FliH"/>
    <property type="match status" value="1"/>
</dbReference>